<dbReference type="EMBL" id="JARQDZ010000001">
    <property type="protein sequence ID" value="MDT2981376.1"/>
    <property type="molecule type" value="Genomic_DNA"/>
</dbReference>
<keyword evidence="1" id="KW-0472">Membrane</keyword>
<evidence type="ECO:0000256" key="1">
    <source>
        <dbReference type="SAM" id="Phobius"/>
    </source>
</evidence>
<feature type="transmembrane region" description="Helical" evidence="1">
    <location>
        <begin position="119"/>
        <end position="137"/>
    </location>
</feature>
<keyword evidence="1" id="KW-1133">Transmembrane helix</keyword>
<feature type="transmembrane region" description="Helical" evidence="1">
    <location>
        <begin position="287"/>
        <end position="305"/>
    </location>
</feature>
<dbReference type="RefSeq" id="WP_311956861.1">
    <property type="nucleotide sequence ID" value="NZ_JARQDZ010000001.1"/>
</dbReference>
<proteinExistence type="predicted"/>
<feature type="transmembrane region" description="Helical" evidence="1">
    <location>
        <begin position="59"/>
        <end position="80"/>
    </location>
</feature>
<dbReference type="Proteomes" id="UP001253851">
    <property type="component" value="Unassembled WGS sequence"/>
</dbReference>
<reference evidence="2 3" key="1">
    <citation type="submission" date="2023-03" db="EMBL/GenBank/DDBJ databases">
        <authorList>
            <person name="Shen W."/>
            <person name="Cai J."/>
        </authorList>
    </citation>
    <scope>NUCLEOTIDE SEQUENCE [LARGE SCALE GENOMIC DNA]</scope>
    <source>
        <strain evidence="2 3">B516</strain>
    </source>
</reference>
<protein>
    <submittedName>
        <fullName evidence="2">Uncharacterized protein</fullName>
    </submittedName>
</protein>
<feature type="transmembrane region" description="Helical" evidence="1">
    <location>
        <begin position="31"/>
        <end position="52"/>
    </location>
</feature>
<name>A0ABD5FI03_ENTCA</name>
<feature type="transmembrane region" description="Helical" evidence="1">
    <location>
        <begin position="143"/>
        <end position="158"/>
    </location>
</feature>
<organism evidence="2 3">
    <name type="scientific">Enterococcus casseliflavus</name>
    <name type="common">Enterococcus flavescens</name>
    <dbReference type="NCBI Taxonomy" id="37734"/>
    <lineage>
        <taxon>Bacteria</taxon>
        <taxon>Bacillati</taxon>
        <taxon>Bacillota</taxon>
        <taxon>Bacilli</taxon>
        <taxon>Lactobacillales</taxon>
        <taxon>Enterococcaceae</taxon>
        <taxon>Enterococcus</taxon>
    </lineage>
</organism>
<keyword evidence="1" id="KW-0812">Transmembrane</keyword>
<feature type="transmembrane region" description="Helical" evidence="1">
    <location>
        <begin position="5"/>
        <end position="25"/>
    </location>
</feature>
<feature type="transmembrane region" description="Helical" evidence="1">
    <location>
        <begin position="95"/>
        <end position="112"/>
    </location>
</feature>
<feature type="transmembrane region" description="Helical" evidence="1">
    <location>
        <begin position="252"/>
        <end position="275"/>
    </location>
</feature>
<feature type="transmembrane region" description="Helical" evidence="1">
    <location>
        <begin position="170"/>
        <end position="188"/>
    </location>
</feature>
<evidence type="ECO:0000313" key="2">
    <source>
        <dbReference type="EMBL" id="MDT2981376.1"/>
    </source>
</evidence>
<accession>A0ABD5FI03</accession>
<gene>
    <name evidence="2" type="ORF">P7I34_01790</name>
</gene>
<dbReference type="AlphaFoldDB" id="A0ABD5FI03"/>
<comment type="caution">
    <text evidence="2">The sequence shown here is derived from an EMBL/GenBank/DDBJ whole genome shotgun (WGS) entry which is preliminary data.</text>
</comment>
<evidence type="ECO:0000313" key="3">
    <source>
        <dbReference type="Proteomes" id="UP001253851"/>
    </source>
</evidence>
<sequence>MENIFFRYTFLLFIYSLLLLAFVPFQQEKDYLVLEISIPLGIMITSSTYILNTKEKQKFLNFYVLIVTILSLAVVFYYNGGFSISQLYTVPSKNQIGPLIGGAFVIGYISFLERKTNNHFYRIINLILLIILGSTLIAIRNRTGILGIILFICIKTLKKFKINNYSLRKVLIFFSILFFILTSGYFLWGKFIIEYINTSLFTNYDLSDLNSLSAGRISGYTNALNFIRENFLFGNINAMHTYNLSIKPHNFILYKLVQLGAIFAMPFIFYYCFLIRKIFIKKSSNEFSSWLLLFSIFVSLFEYAYPFGPGVSQFMLWFLIAQENISNTDIKL</sequence>